<comment type="caution">
    <text evidence="2">The sequence shown here is derived from an EMBL/GenBank/DDBJ whole genome shotgun (WGS) entry which is preliminary data.</text>
</comment>
<gene>
    <name evidence="2" type="ORF">DMP08_11585</name>
</gene>
<dbReference type="InterPro" id="IPR051448">
    <property type="entry name" value="CdaR-like_regulators"/>
</dbReference>
<protein>
    <submittedName>
        <fullName evidence="2">PucR family transcriptional regulator</fullName>
    </submittedName>
</protein>
<evidence type="ECO:0000313" key="3">
    <source>
        <dbReference type="Proteomes" id="UP000278632"/>
    </source>
</evidence>
<accession>A0A3N0AV95</accession>
<organism evidence="2 3">
    <name type="scientific">Paraeggerthella hongkongensis</name>
    <dbReference type="NCBI Taxonomy" id="230658"/>
    <lineage>
        <taxon>Bacteria</taxon>
        <taxon>Bacillati</taxon>
        <taxon>Actinomycetota</taxon>
        <taxon>Coriobacteriia</taxon>
        <taxon>Eggerthellales</taxon>
        <taxon>Eggerthellaceae</taxon>
        <taxon>Paraeggerthella</taxon>
    </lineage>
</organism>
<evidence type="ECO:0000313" key="2">
    <source>
        <dbReference type="EMBL" id="RNL38802.1"/>
    </source>
</evidence>
<dbReference type="Gene3D" id="1.10.10.2840">
    <property type="entry name" value="PucR C-terminal helix-turn-helix domain"/>
    <property type="match status" value="1"/>
</dbReference>
<evidence type="ECO:0000259" key="1">
    <source>
        <dbReference type="Pfam" id="PF13556"/>
    </source>
</evidence>
<reference evidence="3" key="1">
    <citation type="submission" date="2018-05" db="EMBL/GenBank/DDBJ databases">
        <title>Genome Sequencing of selected type strains of the family Eggerthellaceae.</title>
        <authorList>
            <person name="Danylec N."/>
            <person name="Stoll D.A."/>
            <person name="Doetsch A."/>
            <person name="Huch M."/>
        </authorList>
    </citation>
    <scope>NUCLEOTIDE SEQUENCE [LARGE SCALE GENOMIC DNA]</scope>
    <source>
        <strain evidence="3">DSM 16106</strain>
    </source>
</reference>
<dbReference type="AlphaFoldDB" id="A0A3N0AV95"/>
<feature type="domain" description="PucR C-terminal helix-turn-helix" evidence="1">
    <location>
        <begin position="324"/>
        <end position="371"/>
    </location>
</feature>
<dbReference type="OrthoDB" id="3190266at2"/>
<dbReference type="Proteomes" id="UP000278632">
    <property type="component" value="Unassembled WGS sequence"/>
</dbReference>
<name>A0A3N0AV95_9ACTN</name>
<dbReference type="InterPro" id="IPR025736">
    <property type="entry name" value="PucR_C-HTH_dom"/>
</dbReference>
<dbReference type="Pfam" id="PF13556">
    <property type="entry name" value="HTH_30"/>
    <property type="match status" value="1"/>
</dbReference>
<proteinExistence type="predicted"/>
<sequence length="388" mass="42824">MLVTVADIVALPAFKSVELIAPCEGSWQREVRNVGILDCPPDYNDYKVYVPGELILTNLGFAYGNPELAEKSLLAMLRRDVAAIAIKTVYDPPISDAVRKESAERGVPVYVYDGAYHETVAYQSLDLIRRDQAELDKGNALDELLAAHDDDRVRTRLSAIVGTTGSMLQCFAFALRTGDTCSFYAMLDSVSSSLDAVKAECFAVEFVGACRYHGHILAFVAYGFVGDEERATAEKRCLSVLGLEEGLHVGVGETVHLGDGDVGIRQALAAADNARRCGRHLVRWSELHVAAFAHAVRYDRLFMSASKLYRTMLSAYDEKHGTELVRTAEALVMRQGDVKAVAEELHQHPNTVRYRMRKMKAVLGISCEDDKSFVGLLDLVFLPERDVV</sequence>
<dbReference type="PANTHER" id="PTHR33744">
    <property type="entry name" value="CARBOHYDRATE DIACID REGULATOR"/>
    <property type="match status" value="1"/>
</dbReference>
<dbReference type="EMBL" id="QICD01000036">
    <property type="protein sequence ID" value="RNL38802.1"/>
    <property type="molecule type" value="Genomic_DNA"/>
</dbReference>
<dbReference type="InterPro" id="IPR042070">
    <property type="entry name" value="PucR_C-HTH_sf"/>
</dbReference>
<dbReference type="PANTHER" id="PTHR33744:SF1">
    <property type="entry name" value="DNA-BINDING TRANSCRIPTIONAL ACTIVATOR ADER"/>
    <property type="match status" value="1"/>
</dbReference>
<keyword evidence="3" id="KW-1185">Reference proteome</keyword>